<name>A0A2P2GSK5_STREW</name>
<dbReference type="SUPFAM" id="SSF51445">
    <property type="entry name" value="(Trans)glycosidases"/>
    <property type="match status" value="1"/>
</dbReference>
<keyword evidence="3" id="KW-1185">Reference proteome</keyword>
<evidence type="ECO:0000313" key="3">
    <source>
        <dbReference type="Proteomes" id="UP000265325"/>
    </source>
</evidence>
<feature type="domain" description="Rv2525c-like glycoside hydrolase-like" evidence="1">
    <location>
        <begin position="308"/>
        <end position="492"/>
    </location>
</feature>
<organism evidence="2 3">
    <name type="scientific">Streptomyces showdoensis</name>
    <dbReference type="NCBI Taxonomy" id="68268"/>
    <lineage>
        <taxon>Bacteria</taxon>
        <taxon>Bacillati</taxon>
        <taxon>Actinomycetota</taxon>
        <taxon>Actinomycetes</taxon>
        <taxon>Kitasatosporales</taxon>
        <taxon>Streptomycetaceae</taxon>
        <taxon>Streptomyces</taxon>
    </lineage>
</organism>
<dbReference type="InterPro" id="IPR015020">
    <property type="entry name" value="Rv2525c-like_Glyco_Hydro-like"/>
</dbReference>
<dbReference type="InterPro" id="IPR017853">
    <property type="entry name" value="GH"/>
</dbReference>
<protein>
    <recommendedName>
        <fullName evidence="1">Rv2525c-like glycoside hydrolase-like domain-containing protein</fullName>
    </recommendedName>
</protein>
<comment type="caution">
    <text evidence="2">The sequence shown here is derived from an EMBL/GenBank/DDBJ whole genome shotgun (WGS) entry which is preliminary data.</text>
</comment>
<dbReference type="Gene3D" id="3.20.20.80">
    <property type="entry name" value="Glycosidases"/>
    <property type="match status" value="1"/>
</dbReference>
<dbReference type="EMBL" id="LAQS01000008">
    <property type="protein sequence ID" value="KKZ74470.1"/>
    <property type="molecule type" value="Genomic_DNA"/>
</dbReference>
<accession>A0A2P2GSK5</accession>
<dbReference type="SUPFAM" id="SSF47090">
    <property type="entry name" value="PGBD-like"/>
    <property type="match status" value="1"/>
</dbReference>
<sequence>MADQKVLEAQQWVNATYGSVAGYARCPEDGRTGWSTMNSLIMGLQHELGISPVVASFGPTTLGKVAALGEIGFGWDRNRNIVAILEHGLFCKGYWAVEPDSYGWYTGVTRQAVKDLRANMGVPEGDGTVDAKLFKCILNMDAYVVVAGGTDKIRGIQRWLNGRYWQRDAYSIGPADGIYSRDVQKALMIAVQYELGIASPNGNFGPATQSGLRGRNLGPGDSGVFVELFSAACVFNEPIGDYRTNQRSSYDSALSDYVKAFQRFSQLDANGRADYPTWAQLLVSMGDPDRPAGGSDTRFEITAARARWLFDNGYRVVGRYLYDPPGSTLDKEIKPGELRTLFDNGLRVFPIYQDNARQLSDFTYTQGYQHALNAHRLASGYGFNRGTVLYFAVDYDATQDEIDSAVVPYFQGVSAGLAGQGKKYVHGVYGSRNVCINVTDKTFARHSFVSGMSWGFSGNLGFTLPANWSFNQIKEFQVVNGTDTFDLDRDVWRAGSDPGTGSVNDPSGPADAFIAYIERLYDLAVAYGSQDRSPSQLVMEYVRHSEYGNKDPLNELGWWFLIGGYDEGFVSYADARGMSVMKEFKDPFTGYDLGAEHLMATANGHFLTPQDANRKTANGGDVAGWGGDLMTFFADWRNSEEQYASGRAFCAAKLAVPNVASSFGFSDMIEDADGYLLARAVRGGKTIVQAVRDHYDGGGGLRRFNDFFAGRWGTSEDCKAAAHNVLTAADLTLGLARKQLIMMAGAMLPSVLQNLPGGSDKLDSFELGFVDAILARTGMESRSLTAYRANHARYLRAARTRRAARTTGRPEN</sequence>
<dbReference type="Pfam" id="PF08924">
    <property type="entry name" value="Rv2525c_GlyHyd-like"/>
    <property type="match status" value="1"/>
</dbReference>
<dbReference type="Proteomes" id="UP000265325">
    <property type="component" value="Unassembled WGS sequence"/>
</dbReference>
<dbReference type="OrthoDB" id="1795295at2"/>
<dbReference type="RefSeq" id="WP_046906678.1">
    <property type="nucleotide sequence ID" value="NZ_BAAAXG010000013.1"/>
</dbReference>
<evidence type="ECO:0000313" key="2">
    <source>
        <dbReference type="EMBL" id="KKZ74470.1"/>
    </source>
</evidence>
<dbReference type="AlphaFoldDB" id="A0A2P2GSK5"/>
<evidence type="ECO:0000259" key="1">
    <source>
        <dbReference type="Pfam" id="PF08924"/>
    </source>
</evidence>
<dbReference type="InterPro" id="IPR036365">
    <property type="entry name" value="PGBD-like_sf"/>
</dbReference>
<proteinExistence type="predicted"/>
<gene>
    <name evidence="2" type="ORF">VO63_06800</name>
</gene>
<reference evidence="2 3" key="1">
    <citation type="submission" date="2015-05" db="EMBL/GenBank/DDBJ databases">
        <title>Draft Genome assembly of Streptomyces showdoensis.</title>
        <authorList>
            <person name="Thapa K.K."/>
            <person name="Metsa-Ketela M."/>
        </authorList>
    </citation>
    <scope>NUCLEOTIDE SEQUENCE [LARGE SCALE GENOMIC DNA]</scope>
    <source>
        <strain evidence="2 3">ATCC 15227</strain>
    </source>
</reference>
<dbReference type="CDD" id="cd06418">
    <property type="entry name" value="GH25_BacA-like"/>
    <property type="match status" value="1"/>
</dbReference>